<proteinExistence type="predicted"/>
<dbReference type="InterPro" id="IPR051423">
    <property type="entry name" value="CD225/Dispanin"/>
</dbReference>
<reference evidence="8" key="1">
    <citation type="journal article" date="2019" name="Int. J. Syst. Evol. Microbiol.">
        <title>The Global Catalogue of Microorganisms (GCM) 10K type strain sequencing project: providing services to taxonomists for standard genome sequencing and annotation.</title>
        <authorList>
            <consortium name="The Broad Institute Genomics Platform"/>
            <consortium name="The Broad Institute Genome Sequencing Center for Infectious Disease"/>
            <person name="Wu L."/>
            <person name="Ma J."/>
        </authorList>
    </citation>
    <scope>NUCLEOTIDE SEQUENCE [LARGE SCALE GENOMIC DNA]</scope>
    <source>
        <strain evidence="8">CCUG 57508</strain>
    </source>
</reference>
<feature type="transmembrane region" description="Helical" evidence="6">
    <location>
        <begin position="100"/>
        <end position="121"/>
    </location>
</feature>
<protein>
    <submittedName>
        <fullName evidence="7">CD225/dispanin family protein</fullName>
    </submittedName>
</protein>
<evidence type="ECO:0000256" key="6">
    <source>
        <dbReference type="SAM" id="Phobius"/>
    </source>
</evidence>
<feature type="compositionally biased region" description="Low complexity" evidence="5">
    <location>
        <begin position="35"/>
        <end position="46"/>
    </location>
</feature>
<feature type="region of interest" description="Disordered" evidence="5">
    <location>
        <begin position="1"/>
        <end position="75"/>
    </location>
</feature>
<accession>A0ABW3N249</accession>
<name>A0ABW3N249_9MICO</name>
<dbReference type="EMBL" id="JBHTKH010000016">
    <property type="protein sequence ID" value="MFD1056212.1"/>
    <property type="molecule type" value="Genomic_DNA"/>
</dbReference>
<comment type="caution">
    <text evidence="7">The sequence shown here is derived from an EMBL/GenBank/DDBJ whole genome shotgun (WGS) entry which is preliminary data.</text>
</comment>
<evidence type="ECO:0000256" key="3">
    <source>
        <dbReference type="ARBA" id="ARBA00022989"/>
    </source>
</evidence>
<organism evidence="7 8">
    <name type="scientific">Terrabacter terrigena</name>
    <dbReference type="NCBI Taxonomy" id="574718"/>
    <lineage>
        <taxon>Bacteria</taxon>
        <taxon>Bacillati</taxon>
        <taxon>Actinomycetota</taxon>
        <taxon>Actinomycetes</taxon>
        <taxon>Micrococcales</taxon>
        <taxon>Intrasporangiaceae</taxon>
        <taxon>Terrabacter</taxon>
    </lineage>
</organism>
<dbReference type="InterPro" id="IPR007593">
    <property type="entry name" value="CD225/Dispanin_fam"/>
</dbReference>
<evidence type="ECO:0000313" key="8">
    <source>
        <dbReference type="Proteomes" id="UP001597046"/>
    </source>
</evidence>
<comment type="subcellular location">
    <subcellularLocation>
        <location evidence="1">Membrane</location>
    </subcellularLocation>
</comment>
<feature type="compositionally biased region" description="Pro residues" evidence="5">
    <location>
        <begin position="47"/>
        <end position="75"/>
    </location>
</feature>
<keyword evidence="4 6" id="KW-0472">Membrane</keyword>
<keyword evidence="2 6" id="KW-0812">Transmembrane</keyword>
<gene>
    <name evidence="7" type="ORF">ACFQ2V_18020</name>
</gene>
<dbReference type="PANTHER" id="PTHR14948:SF25">
    <property type="entry name" value="DUF4190 DOMAIN-CONTAINING PROTEIN"/>
    <property type="match status" value="1"/>
</dbReference>
<dbReference type="Pfam" id="PF04505">
    <property type="entry name" value="CD225"/>
    <property type="match status" value="1"/>
</dbReference>
<keyword evidence="3 6" id="KW-1133">Transmembrane helix</keyword>
<keyword evidence="8" id="KW-1185">Reference proteome</keyword>
<sequence>MNQHDRDRDDDPDGTDGVDPTHDSWSAWLPQLDQPTSPTSPTSPTTPSSPPRPLPQASGPPPRTDPVPPRVPPAPPLPYAVTRLPGWPGTPRVGPPPATYFGWAVVCTIVCFMPLGVVAIVKSLQVRPRWAQGDWAGAQKASRAAKTWCLIAAAIWPGALLLFSCLGALSGGHMSHF</sequence>
<dbReference type="PANTHER" id="PTHR14948">
    <property type="entry name" value="NG5"/>
    <property type="match status" value="1"/>
</dbReference>
<evidence type="ECO:0000256" key="1">
    <source>
        <dbReference type="ARBA" id="ARBA00004370"/>
    </source>
</evidence>
<dbReference type="RefSeq" id="WP_386054265.1">
    <property type="nucleotide sequence ID" value="NZ_JBHTKH010000016.1"/>
</dbReference>
<feature type="transmembrane region" description="Helical" evidence="6">
    <location>
        <begin position="148"/>
        <end position="169"/>
    </location>
</feature>
<evidence type="ECO:0000313" key="7">
    <source>
        <dbReference type="EMBL" id="MFD1056212.1"/>
    </source>
</evidence>
<evidence type="ECO:0000256" key="2">
    <source>
        <dbReference type="ARBA" id="ARBA00022692"/>
    </source>
</evidence>
<dbReference type="Proteomes" id="UP001597046">
    <property type="component" value="Unassembled WGS sequence"/>
</dbReference>
<evidence type="ECO:0000256" key="4">
    <source>
        <dbReference type="ARBA" id="ARBA00023136"/>
    </source>
</evidence>
<evidence type="ECO:0000256" key="5">
    <source>
        <dbReference type="SAM" id="MobiDB-lite"/>
    </source>
</evidence>